<comment type="caution">
    <text evidence="1">The sequence shown here is derived from an EMBL/GenBank/DDBJ whole genome shotgun (WGS) entry which is preliminary data.</text>
</comment>
<evidence type="ECO:0000313" key="2">
    <source>
        <dbReference type="Proteomes" id="UP000530654"/>
    </source>
</evidence>
<reference evidence="1 2" key="1">
    <citation type="submission" date="2020-04" db="EMBL/GenBank/DDBJ databases">
        <title>Rhizobium bacterial biofertilizers improve the content of phenolic compounds of Lactuca sativa L. under non-saline and saline-stress conditions.</title>
        <authorList>
            <person name="Ayuso-Calles M."/>
            <person name="Garcia-Estevez I."/>
            <person name="Jimenez-Gomez A."/>
            <person name="Flores-Felix J.D."/>
            <person name="Escribano-Bailon M."/>
            <person name="Rivas R."/>
        </authorList>
    </citation>
    <scope>NUCLEOTIDE SEQUENCE [LARGE SCALE GENOMIC DNA]</scope>
    <source>
        <strain evidence="1 2">GPTR02</strain>
    </source>
</reference>
<dbReference type="AlphaFoldDB" id="A0A7Y2RBA9"/>
<proteinExistence type="predicted"/>
<name>A0A7Y2RBA9_9HYPH</name>
<organism evidence="1 2">
    <name type="scientific">Rhizobium laguerreae</name>
    <dbReference type="NCBI Taxonomy" id="1076926"/>
    <lineage>
        <taxon>Bacteria</taxon>
        <taxon>Pseudomonadati</taxon>
        <taxon>Pseudomonadota</taxon>
        <taxon>Alphaproteobacteria</taxon>
        <taxon>Hyphomicrobiales</taxon>
        <taxon>Rhizobiaceae</taxon>
        <taxon>Rhizobium/Agrobacterium group</taxon>
        <taxon>Rhizobium</taxon>
    </lineage>
</organism>
<protein>
    <submittedName>
        <fullName evidence="1">Uncharacterized protein</fullName>
    </submittedName>
</protein>
<dbReference type="RefSeq" id="WP_170282884.1">
    <property type="nucleotide sequence ID" value="NZ_JABEQY010000047.1"/>
</dbReference>
<dbReference type="Proteomes" id="UP000530654">
    <property type="component" value="Unassembled WGS sequence"/>
</dbReference>
<accession>A0A7Y2RBA9</accession>
<evidence type="ECO:0000313" key="1">
    <source>
        <dbReference type="EMBL" id="NNH67824.1"/>
    </source>
</evidence>
<gene>
    <name evidence="1" type="ORF">HLI17_31990</name>
</gene>
<sequence>MSVFGTFVGNVDQPVSVALAGTSLTDVVAATDDSLTSASVSFANDSAGAVTCYIYWYQASTATDFMIWVGSVPTKTTTTVSDIPIRLRDGDKVKVIGAASVKATVINMLNFALGR</sequence>
<dbReference type="EMBL" id="JABEQY010000047">
    <property type="protein sequence ID" value="NNH67824.1"/>
    <property type="molecule type" value="Genomic_DNA"/>
</dbReference>